<proteinExistence type="predicted"/>
<sequence length="47" mass="5087">MSNAVPLLAIAVDVRSLKYNADAYIANDQQPTQVTNLNMPLLITPTS</sequence>
<protein>
    <submittedName>
        <fullName evidence="1">Uncharacterized protein</fullName>
    </submittedName>
</protein>
<evidence type="ECO:0000313" key="1">
    <source>
        <dbReference type="EMBL" id="QFS49000.1"/>
    </source>
</evidence>
<name>A0A5P8W8L1_9NOSO</name>
<organism evidence="1 2">
    <name type="scientific">Nostoc sphaeroides CCNUC1</name>
    <dbReference type="NCBI Taxonomy" id="2653204"/>
    <lineage>
        <taxon>Bacteria</taxon>
        <taxon>Bacillati</taxon>
        <taxon>Cyanobacteriota</taxon>
        <taxon>Cyanophyceae</taxon>
        <taxon>Nostocales</taxon>
        <taxon>Nostocaceae</taxon>
        <taxon>Nostoc</taxon>
    </lineage>
</organism>
<dbReference type="KEGG" id="nsh:GXM_06494"/>
<dbReference type="Proteomes" id="UP000326678">
    <property type="component" value="Chromosome Gxm1"/>
</dbReference>
<keyword evidence="2" id="KW-1185">Reference proteome</keyword>
<reference evidence="1 2" key="1">
    <citation type="submission" date="2019-10" db="EMBL/GenBank/DDBJ databases">
        <title>Genomic and transcriptomic insights into the perfect genentic adaptation of a filamentous nitrogen-fixing cyanobacterium to rice fields.</title>
        <authorList>
            <person name="Chen Z."/>
        </authorList>
    </citation>
    <scope>NUCLEOTIDE SEQUENCE [LARGE SCALE GENOMIC DNA]</scope>
    <source>
        <strain evidence="1">CCNUC1</strain>
    </source>
</reference>
<dbReference type="AlphaFoldDB" id="A0A5P8W8L1"/>
<evidence type="ECO:0000313" key="2">
    <source>
        <dbReference type="Proteomes" id="UP000326678"/>
    </source>
</evidence>
<dbReference type="EMBL" id="CP045226">
    <property type="protein sequence ID" value="QFS49000.1"/>
    <property type="molecule type" value="Genomic_DNA"/>
</dbReference>
<accession>A0A5P8W8L1</accession>
<dbReference type="RefSeq" id="WP_194198677.1">
    <property type="nucleotide sequence ID" value="NZ_CP045226.1"/>
</dbReference>
<gene>
    <name evidence="1" type="ORF">GXM_06494</name>
</gene>